<keyword evidence="6" id="KW-0568">Pathogenesis-related protein</keyword>
<dbReference type="PRINTS" id="PR00838">
    <property type="entry name" value="V5ALLERGEN"/>
</dbReference>
<dbReference type="PRINTS" id="PR00837">
    <property type="entry name" value="V5TPXLIKE"/>
</dbReference>
<evidence type="ECO:0000256" key="7">
    <source>
        <dbReference type="SAM" id="SignalP"/>
    </source>
</evidence>
<evidence type="ECO:0000313" key="10">
    <source>
        <dbReference type="Proteomes" id="UP001454036"/>
    </source>
</evidence>
<feature type="domain" description="SCP" evidence="8">
    <location>
        <begin position="55"/>
        <end position="187"/>
    </location>
</feature>
<dbReference type="FunFam" id="3.40.33.10:FF:000006">
    <property type="entry name" value="Putative pathogenesis-related protein 1"/>
    <property type="match status" value="1"/>
</dbReference>
<dbReference type="AlphaFoldDB" id="A0AAV3RD51"/>
<feature type="chain" id="PRO_5043887179" evidence="7">
    <location>
        <begin position="24"/>
        <end position="191"/>
    </location>
</feature>
<evidence type="ECO:0000256" key="3">
    <source>
        <dbReference type="ARBA" id="ARBA00022729"/>
    </source>
</evidence>
<proteinExistence type="inferred from homology"/>
<dbReference type="GO" id="GO:0005576">
    <property type="term" value="C:extracellular region"/>
    <property type="evidence" value="ECO:0007669"/>
    <property type="project" value="InterPro"/>
</dbReference>
<keyword evidence="3 7" id="KW-0732">Signal</keyword>
<dbReference type="InterPro" id="IPR018244">
    <property type="entry name" value="Allrgn_V5/Tpx1_CS"/>
</dbReference>
<protein>
    <submittedName>
        <fullName evidence="9">Defense/immunity protein</fullName>
    </submittedName>
</protein>
<feature type="signal peptide" evidence="7">
    <location>
        <begin position="1"/>
        <end position="23"/>
    </location>
</feature>
<evidence type="ECO:0000256" key="4">
    <source>
        <dbReference type="ARBA" id="ARBA00022821"/>
    </source>
</evidence>
<dbReference type="CDD" id="cd05381">
    <property type="entry name" value="CAP_PR-1"/>
    <property type="match status" value="1"/>
</dbReference>
<sequence>MRMHNYYTSIPLLLLFCLITTNAYIVRPPVTLPAATPSSYTLPPTHAYKRIPKISSAYLFMAPQNAARAELGLRPLTWDRKLASYAKWWASQRKQDCALQHSSGPYGENIFWGSSTDFTPDQAAQDWVSEKKYYNYGDNSCAEGQDCGHYTQIVWKNSKRIGCAKAECYNGGVFMICNYDPPGNYIGEKPY</sequence>
<dbReference type="InterPro" id="IPR014044">
    <property type="entry name" value="CAP_dom"/>
</dbReference>
<accession>A0AAV3RD51</accession>
<reference evidence="9 10" key="1">
    <citation type="submission" date="2024-01" db="EMBL/GenBank/DDBJ databases">
        <title>The complete chloroplast genome sequence of Lithospermum erythrorhizon: insights into the phylogenetic relationship among Boraginaceae species and the maternal lineages of purple gromwells.</title>
        <authorList>
            <person name="Okada T."/>
            <person name="Watanabe K."/>
        </authorList>
    </citation>
    <scope>NUCLEOTIDE SEQUENCE [LARGE SCALE GENOMIC DNA]</scope>
</reference>
<evidence type="ECO:0000256" key="6">
    <source>
        <dbReference type="ARBA" id="ARBA00023265"/>
    </source>
</evidence>
<dbReference type="EMBL" id="BAABME010008461">
    <property type="protein sequence ID" value="GAA0173136.1"/>
    <property type="molecule type" value="Genomic_DNA"/>
</dbReference>
<evidence type="ECO:0000313" key="9">
    <source>
        <dbReference type="EMBL" id="GAA0173136.1"/>
    </source>
</evidence>
<gene>
    <name evidence="9" type="ORF">LIER_26813</name>
</gene>
<dbReference type="GO" id="GO:0098542">
    <property type="term" value="P:defense response to other organism"/>
    <property type="evidence" value="ECO:0007669"/>
    <property type="project" value="UniProtKB-ARBA"/>
</dbReference>
<dbReference type="Pfam" id="PF00188">
    <property type="entry name" value="CAP"/>
    <property type="match status" value="1"/>
</dbReference>
<keyword evidence="5" id="KW-1015">Disulfide bond</keyword>
<dbReference type="Gene3D" id="3.40.33.10">
    <property type="entry name" value="CAP"/>
    <property type="match status" value="1"/>
</dbReference>
<dbReference type="SUPFAM" id="SSF55797">
    <property type="entry name" value="PR-1-like"/>
    <property type="match status" value="1"/>
</dbReference>
<evidence type="ECO:0000256" key="2">
    <source>
        <dbReference type="ARBA" id="ARBA00009923"/>
    </source>
</evidence>
<dbReference type="Proteomes" id="UP001454036">
    <property type="component" value="Unassembled WGS sequence"/>
</dbReference>
<organism evidence="9 10">
    <name type="scientific">Lithospermum erythrorhizon</name>
    <name type="common">Purple gromwell</name>
    <name type="synonym">Lithospermum officinale var. erythrorhizon</name>
    <dbReference type="NCBI Taxonomy" id="34254"/>
    <lineage>
        <taxon>Eukaryota</taxon>
        <taxon>Viridiplantae</taxon>
        <taxon>Streptophyta</taxon>
        <taxon>Embryophyta</taxon>
        <taxon>Tracheophyta</taxon>
        <taxon>Spermatophyta</taxon>
        <taxon>Magnoliopsida</taxon>
        <taxon>eudicotyledons</taxon>
        <taxon>Gunneridae</taxon>
        <taxon>Pentapetalae</taxon>
        <taxon>asterids</taxon>
        <taxon>lamiids</taxon>
        <taxon>Boraginales</taxon>
        <taxon>Boraginaceae</taxon>
        <taxon>Boraginoideae</taxon>
        <taxon>Lithospermeae</taxon>
        <taxon>Lithospermum</taxon>
    </lineage>
</organism>
<comment type="caution">
    <text evidence="9">The sequence shown here is derived from an EMBL/GenBank/DDBJ whole genome shotgun (WGS) entry which is preliminary data.</text>
</comment>
<dbReference type="InterPro" id="IPR035940">
    <property type="entry name" value="CAP_sf"/>
</dbReference>
<evidence type="ECO:0000256" key="5">
    <source>
        <dbReference type="ARBA" id="ARBA00023157"/>
    </source>
</evidence>
<dbReference type="PROSITE" id="PS01009">
    <property type="entry name" value="CRISP_1"/>
    <property type="match status" value="1"/>
</dbReference>
<comment type="similarity">
    <text evidence="2">Belongs to the CRISP family.</text>
</comment>
<keyword evidence="10" id="KW-1185">Reference proteome</keyword>
<dbReference type="InterPro" id="IPR001283">
    <property type="entry name" value="CRISP-related"/>
</dbReference>
<keyword evidence="4" id="KW-0611">Plant defense</keyword>
<dbReference type="InterPro" id="IPR002413">
    <property type="entry name" value="V5_allergen-like"/>
</dbReference>
<evidence type="ECO:0000256" key="1">
    <source>
        <dbReference type="ARBA" id="ARBA00003143"/>
    </source>
</evidence>
<dbReference type="PANTHER" id="PTHR10334">
    <property type="entry name" value="CYSTEINE-RICH SECRETORY PROTEIN-RELATED"/>
    <property type="match status" value="1"/>
</dbReference>
<evidence type="ECO:0000259" key="8">
    <source>
        <dbReference type="SMART" id="SM00198"/>
    </source>
</evidence>
<dbReference type="SMART" id="SM00198">
    <property type="entry name" value="SCP"/>
    <property type="match status" value="1"/>
</dbReference>
<comment type="function">
    <text evidence="1">Probably involved in the defense reaction of plants against pathogens.</text>
</comment>
<dbReference type="PROSITE" id="PS01010">
    <property type="entry name" value="CRISP_2"/>
    <property type="match status" value="1"/>
</dbReference>
<name>A0AAV3RD51_LITER</name>